<evidence type="ECO:0000256" key="2">
    <source>
        <dbReference type="ARBA" id="ARBA00001946"/>
    </source>
</evidence>
<dbReference type="SUPFAM" id="SSF81606">
    <property type="entry name" value="PP2C-like"/>
    <property type="match status" value="1"/>
</dbReference>
<dbReference type="PANTHER" id="PTHR13832">
    <property type="entry name" value="PROTEIN PHOSPHATASE 2C"/>
    <property type="match status" value="1"/>
</dbReference>
<dbReference type="EMBL" id="AUPL01006237">
    <property type="protein sequence ID" value="ESL06094.1"/>
    <property type="molecule type" value="Genomic_DNA"/>
</dbReference>
<accession>A0A061IU33</accession>
<evidence type="ECO:0000259" key="7">
    <source>
        <dbReference type="PROSITE" id="PS51746"/>
    </source>
</evidence>
<gene>
    <name evidence="8" type="ORF">TRSC58_06237</name>
</gene>
<keyword evidence="9" id="KW-1185">Reference proteome</keyword>
<dbReference type="Gene3D" id="3.60.40.10">
    <property type="entry name" value="PPM-type phosphatase domain"/>
    <property type="match status" value="2"/>
</dbReference>
<dbReference type="OrthoDB" id="10264738at2759"/>
<dbReference type="PANTHER" id="PTHR13832:SF565">
    <property type="entry name" value="AT28366P-RELATED"/>
    <property type="match status" value="1"/>
</dbReference>
<evidence type="ECO:0000256" key="1">
    <source>
        <dbReference type="ARBA" id="ARBA00001936"/>
    </source>
</evidence>
<keyword evidence="5" id="KW-0464">Manganese</keyword>
<evidence type="ECO:0000256" key="5">
    <source>
        <dbReference type="ARBA" id="ARBA00023211"/>
    </source>
</evidence>
<evidence type="ECO:0000256" key="4">
    <source>
        <dbReference type="ARBA" id="ARBA00013081"/>
    </source>
</evidence>
<feature type="domain" description="PPM-type phosphatase" evidence="7">
    <location>
        <begin position="85"/>
        <end position="613"/>
    </location>
</feature>
<dbReference type="Proteomes" id="UP000031737">
    <property type="component" value="Unassembled WGS sequence"/>
</dbReference>
<name>A0A061IU33_TRYRA</name>
<dbReference type="PROSITE" id="PS51746">
    <property type="entry name" value="PPM_2"/>
    <property type="match status" value="1"/>
</dbReference>
<comment type="caution">
    <text evidence="8">The sequence shown here is derived from an EMBL/GenBank/DDBJ whole genome shotgun (WGS) entry which is preliminary data.</text>
</comment>
<dbReference type="InterPro" id="IPR001932">
    <property type="entry name" value="PPM-type_phosphatase-like_dom"/>
</dbReference>
<dbReference type="GO" id="GO:0004722">
    <property type="term" value="F:protein serine/threonine phosphatase activity"/>
    <property type="evidence" value="ECO:0007669"/>
    <property type="project" value="UniProtKB-EC"/>
</dbReference>
<sequence length="617" mass="66845">MLRRKAESSCMRSRMPLSSATMISRVAVGTPWRQPSFLGVIGDSCIQLPLLLSTSNAAADATTTAASGSHSLGLIRSMKWPNRLVVDVAHTMLNGHRNSQEDAVCIHERVNFPLDCIAREGLQSCYSSTYSLYGVFDGHNGDRLSNLASLYYLEHVNEALRRAPPTLTFCEVAAATTKVSRTAAGGDTDVHPKMASPGIDIPPQRFLSNALVQSLVHLDRTLYETTPPNQRGRSGTTAGIAAFYHGTPKSPDGHVPCYLSLANLGDSRAVLARVSDGCVLVSTHDHRVSTYPSEKARVERCGGCIEWDRVDGALEVTRSLGDFVYKLPPEEWLAQLGFYGTRISQQDGKTPPLVDATTSLHQGNAAACSCNSSSRGRAFGSVSEEAPQFPLGAFDRSVQTTSLQLKDVDLRQDCVETGHFLLDNVVSNVADAYEVELTGDEFLVLASDGVWDCMDTEGVVEFVRTRLLKSGLPCEGNFPPPQLHLPATAGCPTALSSSSSFSEFPRTVEHTPPPPRFSSASQVADSKSPFLLTRVFSDAGVRSERDDDTPASYSTPPPQCAISRWGEKDSFCGVSCNCVAPRRVLQAVANSLADHVVHRLHSADNVTLFLMLFHREE</sequence>
<feature type="region of interest" description="Disordered" evidence="6">
    <location>
        <begin position="503"/>
        <end position="523"/>
    </location>
</feature>
<evidence type="ECO:0000256" key="3">
    <source>
        <dbReference type="ARBA" id="ARBA00006702"/>
    </source>
</evidence>
<evidence type="ECO:0000313" key="8">
    <source>
        <dbReference type="EMBL" id="ESL06094.1"/>
    </source>
</evidence>
<dbReference type="AlphaFoldDB" id="A0A061IU33"/>
<comment type="cofactor">
    <cofactor evidence="2">
        <name>Mg(2+)</name>
        <dbReference type="ChEBI" id="CHEBI:18420"/>
    </cofactor>
</comment>
<dbReference type="InterPro" id="IPR015655">
    <property type="entry name" value="PP2C"/>
</dbReference>
<protein>
    <recommendedName>
        <fullName evidence="4">protein-serine/threonine phosphatase</fullName>
        <ecNumber evidence="4">3.1.3.16</ecNumber>
    </recommendedName>
</protein>
<comment type="similarity">
    <text evidence="3">Belongs to the PP2C family.</text>
</comment>
<evidence type="ECO:0000256" key="6">
    <source>
        <dbReference type="SAM" id="MobiDB-lite"/>
    </source>
</evidence>
<dbReference type="CDD" id="cd00143">
    <property type="entry name" value="PP2Cc"/>
    <property type="match status" value="1"/>
</dbReference>
<dbReference type="InterPro" id="IPR036457">
    <property type="entry name" value="PPM-type-like_dom_sf"/>
</dbReference>
<dbReference type="Pfam" id="PF00481">
    <property type="entry name" value="PP2C"/>
    <property type="match status" value="1"/>
</dbReference>
<proteinExistence type="inferred from homology"/>
<reference evidence="8 9" key="1">
    <citation type="submission" date="2013-07" db="EMBL/GenBank/DDBJ databases">
        <authorList>
            <person name="Stoco P.H."/>
            <person name="Wagner G."/>
            <person name="Gerber A."/>
            <person name="Zaha A."/>
            <person name="Thompson C."/>
            <person name="Bartholomeu D.C."/>
            <person name="Luckemeyer D.D."/>
            <person name="Bahia D."/>
            <person name="Loreto E."/>
            <person name="Prestes E.B."/>
            <person name="Lima F.M."/>
            <person name="Rodrigues-Luiz G."/>
            <person name="Vallejo G.A."/>
            <person name="Filho J.F."/>
            <person name="Monteiro K.M."/>
            <person name="Tyler K.M."/>
            <person name="de Almeida L.G."/>
            <person name="Ortiz M.F."/>
            <person name="Siervo M.A."/>
            <person name="de Moraes M.H."/>
            <person name="Cunha O.L."/>
            <person name="Mendonca-Neto R."/>
            <person name="Silva R."/>
            <person name="Teixeira S.M."/>
            <person name="Murta S.M."/>
            <person name="Sincero T.C."/>
            <person name="Mendes T.A."/>
            <person name="Urmenyi T.P."/>
            <person name="Silva V.G."/>
            <person name="da Rocha W.D."/>
            <person name="Andersson B."/>
            <person name="Romanha A.J."/>
            <person name="Steindel M."/>
            <person name="de Vasconcelos A.T."/>
            <person name="Grisard E.C."/>
        </authorList>
    </citation>
    <scope>NUCLEOTIDE SEQUENCE [LARGE SCALE GENOMIC DNA]</scope>
    <source>
        <strain evidence="8 9">SC58</strain>
    </source>
</reference>
<comment type="cofactor">
    <cofactor evidence="1">
        <name>Mn(2+)</name>
        <dbReference type="ChEBI" id="CHEBI:29035"/>
    </cofactor>
</comment>
<dbReference type="SMART" id="SM00332">
    <property type="entry name" value="PP2Cc"/>
    <property type="match status" value="1"/>
</dbReference>
<dbReference type="EC" id="3.1.3.16" evidence="4"/>
<evidence type="ECO:0000313" key="9">
    <source>
        <dbReference type="Proteomes" id="UP000031737"/>
    </source>
</evidence>
<organism evidence="8 9">
    <name type="scientific">Trypanosoma rangeli SC58</name>
    <dbReference type="NCBI Taxonomy" id="429131"/>
    <lineage>
        <taxon>Eukaryota</taxon>
        <taxon>Discoba</taxon>
        <taxon>Euglenozoa</taxon>
        <taxon>Kinetoplastea</taxon>
        <taxon>Metakinetoplastina</taxon>
        <taxon>Trypanosomatida</taxon>
        <taxon>Trypanosomatidae</taxon>
        <taxon>Trypanosoma</taxon>
        <taxon>Herpetosoma</taxon>
    </lineage>
</organism>
<dbReference type="VEuPathDB" id="TriTrypDB:TRSC58_06237"/>